<keyword evidence="4" id="KW-0472">Membrane</keyword>
<dbReference type="PANTHER" id="PTHR23292">
    <property type="entry name" value="LIPOPOLYSACCHARIDE-INDUCED TUMOR NECROSIS FACTOR-ALPHA FACTOR"/>
    <property type="match status" value="1"/>
</dbReference>
<accession>Q5GAE2</accession>
<dbReference type="InterPro" id="IPR006629">
    <property type="entry name" value="LITAF"/>
</dbReference>
<organism evidence="6 7">
    <name type="scientific">Grouper iridovirus</name>
    <dbReference type="NCBI Taxonomy" id="127569"/>
    <lineage>
        <taxon>Viruses</taxon>
        <taxon>Varidnaviria</taxon>
        <taxon>Bamfordvirae</taxon>
        <taxon>Nucleocytoviricota</taxon>
        <taxon>Megaviricetes</taxon>
        <taxon>Pimascovirales</taxon>
        <taxon>Pimascovirales incertae sedis</taxon>
        <taxon>Iridoviridae</taxon>
        <taxon>Alphairidovirinae</taxon>
        <taxon>Ranavirus</taxon>
        <taxon>Ranavirus epinephelus1</taxon>
        <taxon>Singapore grouper iridovirus</taxon>
    </lineage>
</organism>
<evidence type="ECO:0000256" key="4">
    <source>
        <dbReference type="ARBA" id="ARBA00023136"/>
    </source>
</evidence>
<dbReference type="SMART" id="SM00714">
    <property type="entry name" value="LITAF"/>
    <property type="match status" value="1"/>
</dbReference>
<evidence type="ECO:0000256" key="3">
    <source>
        <dbReference type="ARBA" id="ARBA00022833"/>
    </source>
</evidence>
<dbReference type="EMBL" id="AY666015">
    <property type="protein sequence ID" value="AAV91101.1"/>
    <property type="molecule type" value="Genomic_DNA"/>
</dbReference>
<evidence type="ECO:0000259" key="5">
    <source>
        <dbReference type="PROSITE" id="PS51837"/>
    </source>
</evidence>
<keyword evidence="3" id="KW-0862">Zinc</keyword>
<proteinExistence type="predicted"/>
<dbReference type="Pfam" id="PF10601">
    <property type="entry name" value="zf-LITAF-like"/>
    <property type="match status" value="1"/>
</dbReference>
<sequence length="104" mass="11635">MYPILKRMNQEMQPVNDTLRDPKDFEMLPCELETAAGRVTCPHCGHHVTTQVGHITGKMTWIVCAALTVTCIPCCCIPFLCNTTKDVQHTCPKCNNVIAVYKIV</sequence>
<reference evidence="6 7" key="1">
    <citation type="journal article" date="2005" name="J. Virol.">
        <title>Complete genome sequence of the grouper iridovirus and comparison of genomic organization with those of other iridoviruses.</title>
        <authorList>
            <person name="Tsai C.T."/>
            <person name="Ting J.W."/>
            <person name="Wu M.H."/>
            <person name="Wu M.F."/>
            <person name="Guo I.C."/>
            <person name="Chang C.Y."/>
        </authorList>
    </citation>
    <scope>NUCLEOTIDE SEQUENCE [LARGE SCALE GENOMIC DNA]</scope>
</reference>
<comment type="subcellular location">
    <subcellularLocation>
        <location evidence="1">Membrane</location>
        <topology evidence="1">Peripheral membrane protein</topology>
    </subcellularLocation>
</comment>
<evidence type="ECO:0000313" key="7">
    <source>
        <dbReference type="Proteomes" id="UP000102282"/>
    </source>
</evidence>
<dbReference type="InterPro" id="IPR037519">
    <property type="entry name" value="LITAF_fam"/>
</dbReference>
<dbReference type="PANTHER" id="PTHR23292:SF6">
    <property type="entry name" value="FI16602P1-RELATED"/>
    <property type="match status" value="1"/>
</dbReference>
<evidence type="ECO:0000313" key="6">
    <source>
        <dbReference type="EMBL" id="AAV91101.1"/>
    </source>
</evidence>
<evidence type="ECO:0000256" key="2">
    <source>
        <dbReference type="ARBA" id="ARBA00022723"/>
    </source>
</evidence>
<evidence type="ECO:0000256" key="1">
    <source>
        <dbReference type="ARBA" id="ARBA00004170"/>
    </source>
</evidence>
<name>Q5GAE2_9VIRU</name>
<dbReference type="Proteomes" id="UP000102282">
    <property type="component" value="Genome"/>
</dbReference>
<feature type="domain" description="LITAF" evidence="5">
    <location>
        <begin position="21"/>
        <end position="103"/>
    </location>
</feature>
<protein>
    <recommendedName>
        <fullName evidence="5">LITAF domain-containing protein</fullName>
    </recommendedName>
</protein>
<dbReference type="GO" id="GO:0016020">
    <property type="term" value="C:membrane"/>
    <property type="evidence" value="ECO:0007669"/>
    <property type="project" value="UniProtKB-SubCell"/>
</dbReference>
<dbReference type="GO" id="GO:0008270">
    <property type="term" value="F:zinc ion binding"/>
    <property type="evidence" value="ECO:0007669"/>
    <property type="project" value="TreeGrafter"/>
</dbReference>
<dbReference type="PROSITE" id="PS51837">
    <property type="entry name" value="LITAF"/>
    <property type="match status" value="1"/>
</dbReference>
<keyword evidence="2" id="KW-0479">Metal-binding</keyword>
<gene>
    <name evidence="6" type="ORF">GIV74</name>
</gene>